<evidence type="ECO:0000313" key="2">
    <source>
        <dbReference type="Proteomes" id="UP000245461"/>
    </source>
</evidence>
<dbReference type="Gene3D" id="3.40.1530.20">
    <property type="entry name" value="Protein of unknown function (DUF1491)"/>
    <property type="match status" value="1"/>
</dbReference>
<dbReference type="EMBL" id="QGLE01000008">
    <property type="protein sequence ID" value="PWR21179.1"/>
    <property type="molecule type" value="Genomic_DNA"/>
</dbReference>
<dbReference type="InterPro" id="IPR009964">
    <property type="entry name" value="DUF1491"/>
</dbReference>
<evidence type="ECO:0000313" key="1">
    <source>
        <dbReference type="EMBL" id="PWR21179.1"/>
    </source>
</evidence>
<reference evidence="1 2" key="1">
    <citation type="submission" date="2018-05" db="EMBL/GenBank/DDBJ databases">
        <title>Zavarzinia sp. HR-AS.</title>
        <authorList>
            <person name="Lee Y."/>
            <person name="Jeon C.O."/>
        </authorList>
    </citation>
    <scope>NUCLEOTIDE SEQUENCE [LARGE SCALE GENOMIC DNA]</scope>
    <source>
        <strain evidence="1 2">HR-AS</strain>
    </source>
</reference>
<dbReference type="Pfam" id="PF07372">
    <property type="entry name" value="DUF1491"/>
    <property type="match status" value="1"/>
</dbReference>
<keyword evidence="2" id="KW-1185">Reference proteome</keyword>
<dbReference type="OrthoDB" id="9809136at2"/>
<dbReference type="RefSeq" id="WP_109906857.1">
    <property type="nucleotide sequence ID" value="NZ_QGLE01000008.1"/>
</dbReference>
<protein>
    <submittedName>
        <fullName evidence="1">DUF1491 domain-containing protein</fullName>
    </submittedName>
</protein>
<name>A0A317E2F5_9PROT</name>
<proteinExistence type="predicted"/>
<comment type="caution">
    <text evidence="1">The sequence shown here is derived from an EMBL/GenBank/DDBJ whole genome shotgun (WGS) entry which is preliminary data.</text>
</comment>
<sequence length="110" mass="12003">MSTEPRLKSRLIVQALIRQAEIAGFAAAILHRGDDDAGGIMLAVDRYPAGSRLFDRARDGEGRLVWTAADGGALLDPPSLAERIERARRRDPDLWVVGVEDPKGLYQPAP</sequence>
<dbReference type="AlphaFoldDB" id="A0A317E2F5"/>
<accession>A0A317E2F5</accession>
<organism evidence="1 2">
    <name type="scientific">Zavarzinia aquatilis</name>
    <dbReference type="NCBI Taxonomy" id="2211142"/>
    <lineage>
        <taxon>Bacteria</taxon>
        <taxon>Pseudomonadati</taxon>
        <taxon>Pseudomonadota</taxon>
        <taxon>Alphaproteobacteria</taxon>
        <taxon>Rhodospirillales</taxon>
        <taxon>Zavarziniaceae</taxon>
        <taxon>Zavarzinia</taxon>
    </lineage>
</organism>
<gene>
    <name evidence="1" type="ORF">DKG74_14325</name>
</gene>
<dbReference type="Proteomes" id="UP000245461">
    <property type="component" value="Unassembled WGS sequence"/>
</dbReference>